<dbReference type="GO" id="GO:0032259">
    <property type="term" value="P:methylation"/>
    <property type="evidence" value="ECO:0007669"/>
    <property type="project" value="UniProtKB-KW"/>
</dbReference>
<evidence type="ECO:0000256" key="5">
    <source>
        <dbReference type="ARBA" id="ARBA00022679"/>
    </source>
</evidence>
<dbReference type="CDD" id="cd11641">
    <property type="entry name" value="Precorrin-4_C11-MT"/>
    <property type="match status" value="1"/>
</dbReference>
<keyword evidence="9" id="KW-1185">Reference proteome</keyword>
<dbReference type="Gene3D" id="3.40.1010.10">
    <property type="entry name" value="Cobalt-precorrin-4 Transmethylase, Domain 1"/>
    <property type="match status" value="1"/>
</dbReference>
<evidence type="ECO:0000256" key="6">
    <source>
        <dbReference type="ARBA" id="ARBA00022691"/>
    </source>
</evidence>
<feature type="domain" description="Tetrapyrrole methylase" evidence="7">
    <location>
        <begin position="1"/>
        <end position="207"/>
    </location>
</feature>
<keyword evidence="4 8" id="KW-0489">Methyltransferase</keyword>
<comment type="pathway">
    <text evidence="1">Cofactor biosynthesis; adenosylcobalamin biosynthesis.</text>
</comment>
<dbReference type="InterPro" id="IPR003043">
    <property type="entry name" value="Uropor_MeTrfase_CS"/>
</dbReference>
<name>A0ABX2GM13_9FIRM</name>
<protein>
    <submittedName>
        <fullName evidence="8">Precorrin-4 C(11)-methyltransferase</fullName>
        <ecNumber evidence="8">2.1.1.133</ecNumber>
    </submittedName>
</protein>
<dbReference type="Pfam" id="PF00590">
    <property type="entry name" value="TP_methylase"/>
    <property type="match status" value="1"/>
</dbReference>
<keyword evidence="6" id="KW-0949">S-adenosyl-L-methionine</keyword>
<evidence type="ECO:0000256" key="4">
    <source>
        <dbReference type="ARBA" id="ARBA00022603"/>
    </source>
</evidence>
<dbReference type="Gene3D" id="3.30.950.10">
    <property type="entry name" value="Methyltransferase, Cobalt-precorrin-4 Transmethylase, Domain 2"/>
    <property type="match status" value="1"/>
</dbReference>
<proteinExistence type="inferred from homology"/>
<dbReference type="PANTHER" id="PTHR45790">
    <property type="entry name" value="SIROHEME SYNTHASE-RELATED"/>
    <property type="match status" value="1"/>
</dbReference>
<dbReference type="SUPFAM" id="SSF53790">
    <property type="entry name" value="Tetrapyrrole methylase"/>
    <property type="match status" value="1"/>
</dbReference>
<dbReference type="RefSeq" id="WP_173743043.1">
    <property type="nucleotide sequence ID" value="NZ_JAAIPF010000010.1"/>
</dbReference>
<dbReference type="InterPro" id="IPR014776">
    <property type="entry name" value="4pyrrole_Mease_sub2"/>
</dbReference>
<sequence>MVHFVGAGPGAPDLITVRGKQYLEEADVVIYAGSLVNPKLLEYTKDICTIHNSAKMTLEEVIHVIEKAEAEGKTTVRLHTGDPCIYGAIREQMDILDEKNIAYDYCPGVSAFCGAASALNLEYTLPDISQSVIITRMEGRTPVPSKESIQSFAAHQATMVVFLSTGMLEELSRRLIEGGYTEDTPAAIVYKATWPEQKTFVCTVGTLAKTAAENNITKTALMIIGDTVAAAHYDRSKLYDPEFTTEFREAVKSKTHHS</sequence>
<dbReference type="GO" id="GO:0046026">
    <property type="term" value="F:precorrin-4 C11-methyltransferase activity"/>
    <property type="evidence" value="ECO:0007669"/>
    <property type="project" value="UniProtKB-EC"/>
</dbReference>
<evidence type="ECO:0000256" key="1">
    <source>
        <dbReference type="ARBA" id="ARBA00004953"/>
    </source>
</evidence>
<dbReference type="InterPro" id="IPR000878">
    <property type="entry name" value="4pyrrol_Mease"/>
</dbReference>
<dbReference type="InterPro" id="IPR050161">
    <property type="entry name" value="Siro_Cobalamin_biosynth"/>
</dbReference>
<evidence type="ECO:0000256" key="3">
    <source>
        <dbReference type="ARBA" id="ARBA00022573"/>
    </source>
</evidence>
<organism evidence="8 9">
    <name type="scientific">Blautia wexlerae</name>
    <dbReference type="NCBI Taxonomy" id="418240"/>
    <lineage>
        <taxon>Bacteria</taxon>
        <taxon>Bacillati</taxon>
        <taxon>Bacillota</taxon>
        <taxon>Clostridia</taxon>
        <taxon>Lachnospirales</taxon>
        <taxon>Lachnospiraceae</taxon>
        <taxon>Blautia</taxon>
    </lineage>
</organism>
<reference evidence="8 9" key="1">
    <citation type="journal article" date="2020" name="Cell Host Microbe">
        <title>Functional and Genomic Variation between Human-Derived Isolates of Lachnospiraceae Reveals Inter- and Intra-Species Diversity.</title>
        <authorList>
            <person name="Sorbara M.T."/>
            <person name="Littmann E.R."/>
            <person name="Fontana E."/>
            <person name="Moody T.U."/>
            <person name="Kohout C.E."/>
            <person name="Gjonbalaj M."/>
            <person name="Eaton V."/>
            <person name="Seok R."/>
            <person name="Leiner I.M."/>
            <person name="Pamer E.G."/>
        </authorList>
    </citation>
    <scope>NUCLEOTIDE SEQUENCE [LARGE SCALE GENOMIC DNA]</scope>
    <source>
        <strain evidence="8 9">MSK.20.11</strain>
    </source>
</reference>
<dbReference type="PROSITE" id="PS00839">
    <property type="entry name" value="SUMT_1"/>
    <property type="match status" value="1"/>
</dbReference>
<comment type="caution">
    <text evidence="8">The sequence shown here is derived from an EMBL/GenBank/DDBJ whole genome shotgun (WGS) entry which is preliminary data.</text>
</comment>
<dbReference type="NCBIfam" id="TIGR01465">
    <property type="entry name" value="cobM_cbiF"/>
    <property type="match status" value="1"/>
</dbReference>
<dbReference type="EC" id="2.1.1.133" evidence="8"/>
<evidence type="ECO:0000313" key="9">
    <source>
        <dbReference type="Proteomes" id="UP000822152"/>
    </source>
</evidence>
<gene>
    <name evidence="8" type="primary">cobM</name>
    <name evidence="8" type="ORF">G4952_06085</name>
</gene>
<dbReference type="InterPro" id="IPR035996">
    <property type="entry name" value="4pyrrol_Methylase_sf"/>
</dbReference>
<dbReference type="EMBL" id="JAAIPF010000010">
    <property type="protein sequence ID" value="NSF73398.1"/>
    <property type="molecule type" value="Genomic_DNA"/>
</dbReference>
<dbReference type="Proteomes" id="UP000822152">
    <property type="component" value="Unassembled WGS sequence"/>
</dbReference>
<evidence type="ECO:0000256" key="2">
    <source>
        <dbReference type="ARBA" id="ARBA00005879"/>
    </source>
</evidence>
<dbReference type="PANTHER" id="PTHR45790:SF4">
    <property type="entry name" value="COBALT-PRECORRIN-4 C(11)-METHYLTRANSFERASE"/>
    <property type="match status" value="1"/>
</dbReference>
<keyword evidence="3" id="KW-0169">Cobalamin biosynthesis</keyword>
<keyword evidence="5 8" id="KW-0808">Transferase</keyword>
<accession>A0ABX2GM13</accession>
<dbReference type="InterPro" id="IPR006362">
    <property type="entry name" value="Cbl_synth_CobM/CibF"/>
</dbReference>
<evidence type="ECO:0000313" key="8">
    <source>
        <dbReference type="EMBL" id="NSF73398.1"/>
    </source>
</evidence>
<dbReference type="InterPro" id="IPR014777">
    <property type="entry name" value="4pyrrole_Mease_sub1"/>
</dbReference>
<comment type="similarity">
    <text evidence="2">Belongs to the precorrin methyltransferase family.</text>
</comment>
<evidence type="ECO:0000259" key="7">
    <source>
        <dbReference type="Pfam" id="PF00590"/>
    </source>
</evidence>